<accession>A0ABN9P7U7</accession>
<dbReference type="Proteomes" id="UP001189429">
    <property type="component" value="Unassembled WGS sequence"/>
</dbReference>
<organism evidence="2 3">
    <name type="scientific">Prorocentrum cordatum</name>
    <dbReference type="NCBI Taxonomy" id="2364126"/>
    <lineage>
        <taxon>Eukaryota</taxon>
        <taxon>Sar</taxon>
        <taxon>Alveolata</taxon>
        <taxon>Dinophyceae</taxon>
        <taxon>Prorocentrales</taxon>
        <taxon>Prorocentraceae</taxon>
        <taxon>Prorocentrum</taxon>
    </lineage>
</organism>
<feature type="compositionally biased region" description="Low complexity" evidence="1">
    <location>
        <begin position="70"/>
        <end position="83"/>
    </location>
</feature>
<name>A0ABN9P7U7_9DINO</name>
<sequence length="136" mass="14664">LWCSGAGGRHKEGGATSLVQVRCLGMHRSGGNCWEVFNRTRPPRSCIRAQAPAAAELETTAEPSSKRVEGSSAPAGRGRSGPSQHACRLQVNRFPTAFARWGFSSRSSFFGLAGPVDLFSSDRERKREEGKGEGKE</sequence>
<keyword evidence="3" id="KW-1185">Reference proteome</keyword>
<evidence type="ECO:0000256" key="1">
    <source>
        <dbReference type="SAM" id="MobiDB-lite"/>
    </source>
</evidence>
<proteinExistence type="predicted"/>
<protein>
    <submittedName>
        <fullName evidence="2">Uncharacterized protein</fullName>
    </submittedName>
</protein>
<dbReference type="EMBL" id="CAUYUJ010000114">
    <property type="protein sequence ID" value="CAK0788793.1"/>
    <property type="molecule type" value="Genomic_DNA"/>
</dbReference>
<gene>
    <name evidence="2" type="ORF">PCOR1329_LOCUS545</name>
</gene>
<feature type="region of interest" description="Disordered" evidence="1">
    <location>
        <begin position="51"/>
        <end position="85"/>
    </location>
</feature>
<evidence type="ECO:0000313" key="2">
    <source>
        <dbReference type="EMBL" id="CAK0788793.1"/>
    </source>
</evidence>
<feature type="compositionally biased region" description="Low complexity" evidence="1">
    <location>
        <begin position="51"/>
        <end position="63"/>
    </location>
</feature>
<comment type="caution">
    <text evidence="2">The sequence shown here is derived from an EMBL/GenBank/DDBJ whole genome shotgun (WGS) entry which is preliminary data.</text>
</comment>
<feature type="non-terminal residue" evidence="2">
    <location>
        <position position="1"/>
    </location>
</feature>
<reference evidence="2" key="1">
    <citation type="submission" date="2023-10" db="EMBL/GenBank/DDBJ databases">
        <authorList>
            <person name="Chen Y."/>
            <person name="Shah S."/>
            <person name="Dougan E. K."/>
            <person name="Thang M."/>
            <person name="Chan C."/>
        </authorList>
    </citation>
    <scope>NUCLEOTIDE SEQUENCE [LARGE SCALE GENOMIC DNA]</scope>
</reference>
<evidence type="ECO:0000313" key="3">
    <source>
        <dbReference type="Proteomes" id="UP001189429"/>
    </source>
</evidence>